<gene>
    <name evidence="1" type="ORF">DPMN_007038</name>
</gene>
<evidence type="ECO:0000313" key="1">
    <source>
        <dbReference type="EMBL" id="KAH3883088.1"/>
    </source>
</evidence>
<reference evidence="1" key="1">
    <citation type="journal article" date="2019" name="bioRxiv">
        <title>The Genome of the Zebra Mussel, Dreissena polymorpha: A Resource for Invasive Species Research.</title>
        <authorList>
            <person name="McCartney M.A."/>
            <person name="Auch B."/>
            <person name="Kono T."/>
            <person name="Mallez S."/>
            <person name="Zhang Y."/>
            <person name="Obille A."/>
            <person name="Becker A."/>
            <person name="Abrahante J.E."/>
            <person name="Garbe J."/>
            <person name="Badalamenti J.P."/>
            <person name="Herman A."/>
            <person name="Mangelson H."/>
            <person name="Liachko I."/>
            <person name="Sullivan S."/>
            <person name="Sone E.D."/>
            <person name="Koren S."/>
            <person name="Silverstein K.A.T."/>
            <person name="Beckman K.B."/>
            <person name="Gohl D.M."/>
        </authorList>
    </citation>
    <scope>NUCLEOTIDE SEQUENCE</scope>
    <source>
        <strain evidence="1">Duluth1</strain>
        <tissue evidence="1">Whole animal</tissue>
    </source>
</reference>
<name>A0A9D4MVF6_DREPO</name>
<dbReference type="EMBL" id="JAIWYP010000001">
    <property type="protein sequence ID" value="KAH3883088.1"/>
    <property type="molecule type" value="Genomic_DNA"/>
</dbReference>
<sequence>MMIRQKLNTAPPPGGHVFQWTETIFKLNQHIIKTNILTKLNEVWASNVTSTVFTSFELDRGIIRTNVLTKFHEDRTINVASRVFTRQMLTTDAQRTTDDGQRRSQKLTMITLCSGTFHDNIETSPPSCPYALTAVPST</sequence>
<reference evidence="1" key="2">
    <citation type="submission" date="2020-11" db="EMBL/GenBank/DDBJ databases">
        <authorList>
            <person name="McCartney M.A."/>
            <person name="Auch B."/>
            <person name="Kono T."/>
            <person name="Mallez S."/>
            <person name="Becker A."/>
            <person name="Gohl D.M."/>
            <person name="Silverstein K.A.T."/>
            <person name="Koren S."/>
            <person name="Bechman K.B."/>
            <person name="Herman A."/>
            <person name="Abrahante J.E."/>
            <person name="Garbe J."/>
        </authorList>
    </citation>
    <scope>NUCLEOTIDE SEQUENCE</scope>
    <source>
        <strain evidence="1">Duluth1</strain>
        <tissue evidence="1">Whole animal</tissue>
    </source>
</reference>
<accession>A0A9D4MVF6</accession>
<protein>
    <submittedName>
        <fullName evidence="1">Uncharacterized protein</fullName>
    </submittedName>
</protein>
<keyword evidence="2" id="KW-1185">Reference proteome</keyword>
<evidence type="ECO:0000313" key="2">
    <source>
        <dbReference type="Proteomes" id="UP000828390"/>
    </source>
</evidence>
<dbReference type="Proteomes" id="UP000828390">
    <property type="component" value="Unassembled WGS sequence"/>
</dbReference>
<dbReference type="AlphaFoldDB" id="A0A9D4MVF6"/>
<comment type="caution">
    <text evidence="1">The sequence shown here is derived from an EMBL/GenBank/DDBJ whole genome shotgun (WGS) entry which is preliminary data.</text>
</comment>
<proteinExistence type="predicted"/>
<organism evidence="1 2">
    <name type="scientific">Dreissena polymorpha</name>
    <name type="common">Zebra mussel</name>
    <name type="synonym">Mytilus polymorpha</name>
    <dbReference type="NCBI Taxonomy" id="45954"/>
    <lineage>
        <taxon>Eukaryota</taxon>
        <taxon>Metazoa</taxon>
        <taxon>Spiralia</taxon>
        <taxon>Lophotrochozoa</taxon>
        <taxon>Mollusca</taxon>
        <taxon>Bivalvia</taxon>
        <taxon>Autobranchia</taxon>
        <taxon>Heteroconchia</taxon>
        <taxon>Euheterodonta</taxon>
        <taxon>Imparidentia</taxon>
        <taxon>Neoheterodontei</taxon>
        <taxon>Myida</taxon>
        <taxon>Dreissenoidea</taxon>
        <taxon>Dreissenidae</taxon>
        <taxon>Dreissena</taxon>
    </lineage>
</organism>